<organism evidence="2 3">
    <name type="scientific">Carnegiea gigantea</name>
    <dbReference type="NCBI Taxonomy" id="171969"/>
    <lineage>
        <taxon>Eukaryota</taxon>
        <taxon>Viridiplantae</taxon>
        <taxon>Streptophyta</taxon>
        <taxon>Embryophyta</taxon>
        <taxon>Tracheophyta</taxon>
        <taxon>Spermatophyta</taxon>
        <taxon>Magnoliopsida</taxon>
        <taxon>eudicotyledons</taxon>
        <taxon>Gunneridae</taxon>
        <taxon>Pentapetalae</taxon>
        <taxon>Caryophyllales</taxon>
        <taxon>Cactineae</taxon>
        <taxon>Cactaceae</taxon>
        <taxon>Cactoideae</taxon>
        <taxon>Echinocereeae</taxon>
        <taxon>Carnegiea</taxon>
    </lineage>
</organism>
<accession>A0A9Q1JYE1</accession>
<evidence type="ECO:0000256" key="1">
    <source>
        <dbReference type="SAM" id="MobiDB-lite"/>
    </source>
</evidence>
<dbReference type="PANTHER" id="PTHR33240">
    <property type="entry name" value="OS08G0508500 PROTEIN"/>
    <property type="match status" value="1"/>
</dbReference>
<keyword evidence="3" id="KW-1185">Reference proteome</keyword>
<name>A0A9Q1JYE1_9CARY</name>
<comment type="caution">
    <text evidence="2">The sequence shown here is derived from an EMBL/GenBank/DDBJ whole genome shotgun (WGS) entry which is preliminary data.</text>
</comment>
<sequence length="1001" mass="109605">MVDALKNFMSTMTDAITRQVSKQVKKAMKAANSTRPLPHFDYIPTNGCEPSHRQEQAPSPRYTERERGRPYAKQRGRCVAARPGGWLTQGSGHTTTECQELKKSLHELAEKGQIDQFLKRGHEPAQPQPRDEECSTEVVAIIAGSYAEGMTRPAWKAQLRSAQQVLTTEQGPHITVPTMLTQPGRDIVLSVHPILGFGGQEVNPASMIRLSVRFGGKLKAKNLEVDFLVIDVPTAYNVILGCPTLHKMKKKEQRKRGGLHIRLSTILTTLIFRSPDVSIQGVSCLISRTITLTKRTNKLHLFRVSALMPGPLALIYVVKSWPLKAPPLAGAAGLSSGPLGHLVQHSAFPNAADTGSLIPPAFGTLPRLSPLERMLLPLSPPPRVSLDKIGGWPLSARGRTADGLRSSPYGLVSSWRPRVRSPADRLLECGGADCSALASPVWVGVDATRLRTDKLIAGFFLCGTRESAYSQNNVSVYSKLGVMTKGGKQGSKTYLLGLLVRKAPPLLFLTVLDIGSHLLRSGVSGHKDHPRPRLRCIKQKGKSGQNQTKRLTNTGTTDTLRKILKDQKARRGKEEVVSEKLQPGEPIQRFPITRLTLPPLRTLHRFYCLSHKLGDAPGLIVLPYVELEVVGRLPLLSCGCKKGFLTAVINPGLLSKQYPKSRFSFGALWTVCMRLNARAEQHNLRGRQFALVQNLFNHRVKRESETIVESHAINCYTFGEWLVHGCIHLGDYKRLPCRQQVLLLEDRPLQCGSDLRVRKVTARTILRAGAPRNSGPSATISGTSPTRERSFCLSTDLPGVEGPSWDKELVDAPSEDECLDDLSEEEKEVSPELELVLVEATSAAVDELGAEHGLPCVPLANSSSGDLMQGVDLLLQGPYQAPQRDSARKHPLRNLVHNHGIEDYLHHLRDIGVLSTPCTHAQGRNSDRGRGDPQGGASNAEPRLCTVSTRRGTWVSLSFSSIDNSHASIMSHLSSCKSNVRLSSVSLLMSLSSAASLITMA</sequence>
<evidence type="ECO:0000313" key="2">
    <source>
        <dbReference type="EMBL" id="KAJ8433388.1"/>
    </source>
</evidence>
<reference evidence="2" key="1">
    <citation type="submission" date="2022-04" db="EMBL/GenBank/DDBJ databases">
        <title>Carnegiea gigantea Genome sequencing and assembly v2.</title>
        <authorList>
            <person name="Copetti D."/>
            <person name="Sanderson M.J."/>
            <person name="Burquez A."/>
            <person name="Wojciechowski M.F."/>
        </authorList>
    </citation>
    <scope>NUCLEOTIDE SEQUENCE</scope>
    <source>
        <strain evidence="2">SGP5-SGP5p</strain>
        <tissue evidence="2">Aerial part</tissue>
    </source>
</reference>
<feature type="region of interest" description="Disordered" evidence="1">
    <location>
        <begin position="46"/>
        <end position="77"/>
    </location>
</feature>
<dbReference type="Proteomes" id="UP001153076">
    <property type="component" value="Unassembled WGS sequence"/>
</dbReference>
<proteinExistence type="predicted"/>
<dbReference type="AlphaFoldDB" id="A0A9Q1JYE1"/>
<dbReference type="PANTHER" id="PTHR33240:SF17">
    <property type="entry name" value="EUKARYOTIC PEPTIDE CHAIN RELEASE FACTOR GTP-BINDING SUBUNIT-LIKE"/>
    <property type="match status" value="1"/>
</dbReference>
<dbReference type="OrthoDB" id="1740536at2759"/>
<protein>
    <submittedName>
        <fullName evidence="2">Uncharacterized protein</fullName>
    </submittedName>
</protein>
<evidence type="ECO:0000313" key="3">
    <source>
        <dbReference type="Proteomes" id="UP001153076"/>
    </source>
</evidence>
<feature type="region of interest" description="Disordered" evidence="1">
    <location>
        <begin position="919"/>
        <end position="943"/>
    </location>
</feature>
<dbReference type="EMBL" id="JAKOGI010000545">
    <property type="protein sequence ID" value="KAJ8433388.1"/>
    <property type="molecule type" value="Genomic_DNA"/>
</dbReference>
<gene>
    <name evidence="2" type="ORF">Cgig2_019178</name>
</gene>